<gene>
    <name evidence="3 6" type="primary">fumC</name>
    <name evidence="6" type="ORF">EHJ13_03680</name>
</gene>
<dbReference type="FunFam" id="1.10.275.10:FF:000001">
    <property type="entry name" value="Fumarate hydratase, mitochondrial"/>
    <property type="match status" value="1"/>
</dbReference>
<dbReference type="InterPro" id="IPR018951">
    <property type="entry name" value="Fumarase_C_C"/>
</dbReference>
<dbReference type="InterPro" id="IPR024083">
    <property type="entry name" value="Fumarase/histidase_N"/>
</dbReference>
<feature type="active site" evidence="3">
    <location>
        <position position="318"/>
    </location>
</feature>
<dbReference type="Gene3D" id="1.10.275.10">
    <property type="entry name" value="Fumarase/aspartase (N-terminal domain)"/>
    <property type="match status" value="1"/>
</dbReference>
<dbReference type="HAMAP" id="MF_00743">
    <property type="entry name" value="FumaraseC"/>
    <property type="match status" value="1"/>
</dbReference>
<comment type="catalytic activity">
    <reaction evidence="3">
        <text>(S)-malate = fumarate + H2O</text>
        <dbReference type="Rhea" id="RHEA:12460"/>
        <dbReference type="ChEBI" id="CHEBI:15377"/>
        <dbReference type="ChEBI" id="CHEBI:15589"/>
        <dbReference type="ChEBI" id="CHEBI:29806"/>
        <dbReference type="EC" id="4.2.1.2"/>
    </reaction>
</comment>
<dbReference type="AlphaFoldDB" id="A0A9Q4XJ29"/>
<dbReference type="Gene3D" id="1.10.40.30">
    <property type="entry name" value="Fumarase/aspartase (C-terminal domain)"/>
    <property type="match status" value="1"/>
</dbReference>
<dbReference type="PROSITE" id="PS00163">
    <property type="entry name" value="FUMARATE_LYASES"/>
    <property type="match status" value="1"/>
</dbReference>
<evidence type="ECO:0000256" key="3">
    <source>
        <dbReference type="HAMAP-Rule" id="MF_00743"/>
    </source>
</evidence>
<dbReference type="GO" id="GO:0042802">
    <property type="term" value="F:identical protein binding"/>
    <property type="evidence" value="ECO:0007669"/>
    <property type="project" value="UniProtKB-ARBA"/>
</dbReference>
<evidence type="ECO:0000313" key="7">
    <source>
        <dbReference type="Proteomes" id="UP000778262"/>
    </source>
</evidence>
<dbReference type="PRINTS" id="PR00149">
    <property type="entry name" value="FUMRATELYASE"/>
</dbReference>
<evidence type="ECO:0000313" key="6">
    <source>
        <dbReference type="EMBL" id="NCH86558.1"/>
    </source>
</evidence>
<name>A0A9Q4XJ29_9ENTR</name>
<dbReference type="CDD" id="cd01362">
    <property type="entry name" value="Fumarase_classII"/>
    <property type="match status" value="1"/>
</dbReference>
<sequence length="470" mass="50712">MTAYRSEKDSMGAIDVPAEKLWGAQTQRSLEHFRISTEKMPTALIEALALTKRAAAKVNMDLGLLPAERGNAIINAADEVLEGAHPEEFPLAIWQTGSGTQTNMNMNEVLANRASEILGGERGMARKVHPNDDVNKSQSSNDVFPTAMHVAAVIALREQLIPQLKVLHKTLSDKASAFADIVKIGRTHLQDATPLTLGQEISGWVAMLEHNLKHIDHSLPHLAELALGGTAVGTGLNTHPEYAERVAKELAAFTGQPFVTAPNKFEALATCDALVHAHGALKGLAASLMKIANDVRWLASGPRCGIGEISIPENEPGSSIMPGKVNPTQCEALTMLCCQVMGNDVAVNMGGAMGNFELNVFRPMVIHNFLQSVRLLADGMESFNHHCAVGIEPNRERISQLLNESLMLVTALNTHIGYDKAAEIAKKAHKEGLTLKASALKLGYLSEEEFDAWVRPEAMVGSMKPDQGAR</sequence>
<reference evidence="6" key="1">
    <citation type="submission" date="2018-11" db="EMBL/GenBank/DDBJ databases">
        <title>Genomics analysis of Putative Virulence Factors on Adhesion and Cytotoxicity for Cronobacter spp.</title>
        <authorList>
            <person name="Cui J."/>
        </authorList>
    </citation>
    <scope>NUCLEOTIDE SEQUENCE</scope>
    <source>
        <strain evidence="6">SD69</strain>
    </source>
</reference>
<evidence type="ECO:0000256" key="2">
    <source>
        <dbReference type="ARBA" id="ARBA00023239"/>
    </source>
</evidence>
<accession>A0A9Q4XJ29</accession>
<proteinExistence type="inferred from homology"/>
<dbReference type="RefSeq" id="WP_161590386.1">
    <property type="nucleotide sequence ID" value="NZ_CP166012.1"/>
</dbReference>
<dbReference type="InterPro" id="IPR020557">
    <property type="entry name" value="Fumarate_lyase_CS"/>
</dbReference>
<dbReference type="NCBIfam" id="TIGR00979">
    <property type="entry name" value="fumC_II"/>
    <property type="match status" value="1"/>
</dbReference>
<dbReference type="FunFam" id="1.10.40.30:FF:000002">
    <property type="entry name" value="Fumarate hydratase class II"/>
    <property type="match status" value="1"/>
</dbReference>
<dbReference type="GO" id="GO:0006099">
    <property type="term" value="P:tricarboxylic acid cycle"/>
    <property type="evidence" value="ECO:0007669"/>
    <property type="project" value="UniProtKB-UniRule"/>
</dbReference>
<evidence type="ECO:0000256" key="1">
    <source>
        <dbReference type="ARBA" id="ARBA00009084"/>
    </source>
</evidence>
<dbReference type="Gene3D" id="1.20.200.10">
    <property type="entry name" value="Fumarase/aspartase (Central domain)"/>
    <property type="match status" value="1"/>
</dbReference>
<comment type="subunit">
    <text evidence="3">Homotetramer.</text>
</comment>
<evidence type="ECO:0000259" key="4">
    <source>
        <dbReference type="Pfam" id="PF00206"/>
    </source>
</evidence>
<dbReference type="Pfam" id="PF00206">
    <property type="entry name" value="Lyase_1"/>
    <property type="match status" value="1"/>
</dbReference>
<dbReference type="SUPFAM" id="SSF48557">
    <property type="entry name" value="L-aspartase-like"/>
    <property type="match status" value="1"/>
</dbReference>
<dbReference type="PANTHER" id="PTHR11444">
    <property type="entry name" value="ASPARTATEAMMONIA/ARGININOSUCCINATE/ADENYLOSUCCINATE LYASE"/>
    <property type="match status" value="1"/>
</dbReference>
<comment type="subcellular location">
    <subcellularLocation>
        <location evidence="3">Cytoplasm</location>
    </subcellularLocation>
</comment>
<feature type="domain" description="Fumarate lyase N-terminal" evidence="4">
    <location>
        <begin position="12"/>
        <end position="342"/>
    </location>
</feature>
<feature type="binding site" evidence="3">
    <location>
        <position position="319"/>
    </location>
    <ligand>
        <name>substrate</name>
    </ligand>
</feature>
<feature type="domain" description="Fumarase C C-terminal" evidence="5">
    <location>
        <begin position="408"/>
        <end position="460"/>
    </location>
</feature>
<keyword evidence="3" id="KW-0963">Cytoplasm</keyword>
<dbReference type="GO" id="GO:0006106">
    <property type="term" value="P:fumarate metabolic process"/>
    <property type="evidence" value="ECO:0007669"/>
    <property type="project" value="InterPro"/>
</dbReference>
<feature type="active site" description="Proton donor/acceptor" evidence="3">
    <location>
        <position position="188"/>
    </location>
</feature>
<comment type="miscellaneous">
    <text evidence="3">There are 2 substrate-binding sites: the catalytic A site, and the non-catalytic B site that may play a role in the transfer of substrate or product between the active site and the solvent. Alternatively, the B site may bind allosteric effectors.</text>
</comment>
<dbReference type="PANTHER" id="PTHR11444:SF1">
    <property type="entry name" value="FUMARATE HYDRATASE, MITOCHONDRIAL"/>
    <property type="match status" value="1"/>
</dbReference>
<comment type="caution">
    <text evidence="6">The sequence shown here is derived from an EMBL/GenBank/DDBJ whole genome shotgun (WGS) entry which is preliminary data.</text>
</comment>
<comment type="function">
    <text evidence="3">Involved in the TCA cycle. Catalyzes the stereospecific interconversion of fumarate to L-malate.</text>
</comment>
<dbReference type="Pfam" id="PF10415">
    <property type="entry name" value="FumaraseC_C"/>
    <property type="match status" value="1"/>
</dbReference>
<dbReference type="InterPro" id="IPR000362">
    <property type="entry name" value="Fumarate_lyase_fam"/>
</dbReference>
<dbReference type="GO" id="GO:0006108">
    <property type="term" value="P:malate metabolic process"/>
    <property type="evidence" value="ECO:0007669"/>
    <property type="project" value="TreeGrafter"/>
</dbReference>
<dbReference type="PRINTS" id="PR00145">
    <property type="entry name" value="ARGSUCLYASE"/>
</dbReference>
<comment type="similarity">
    <text evidence="1 3">Belongs to the class-II fumarase/aspartase family. Fumarase subfamily.</text>
</comment>
<dbReference type="EC" id="4.2.1.2" evidence="3"/>
<feature type="binding site" evidence="3">
    <location>
        <begin position="139"/>
        <end position="141"/>
    </location>
    <ligand>
        <name>substrate</name>
    </ligand>
</feature>
<dbReference type="GO" id="GO:0004333">
    <property type="term" value="F:fumarate hydratase activity"/>
    <property type="evidence" value="ECO:0007669"/>
    <property type="project" value="UniProtKB-UniRule"/>
</dbReference>
<comment type="pathway">
    <text evidence="3">Carbohydrate metabolism; tricarboxylic acid cycle; (S)-malate from fumarate: step 1/1.</text>
</comment>
<feature type="binding site" evidence="3">
    <location>
        <begin position="324"/>
        <end position="326"/>
    </location>
    <ligand>
        <name>substrate</name>
    </ligand>
</feature>
<organism evidence="6 7">
    <name type="scientific">Cronobacter dublinensis</name>
    <dbReference type="NCBI Taxonomy" id="413497"/>
    <lineage>
        <taxon>Bacteria</taxon>
        <taxon>Pseudomonadati</taxon>
        <taxon>Pseudomonadota</taxon>
        <taxon>Gammaproteobacteria</taxon>
        <taxon>Enterobacterales</taxon>
        <taxon>Enterobacteriaceae</taxon>
        <taxon>Cronobacter</taxon>
    </lineage>
</organism>
<feature type="site" description="Important for catalytic activity" evidence="3">
    <location>
        <position position="331"/>
    </location>
</feature>
<dbReference type="EMBL" id="RPBY01000001">
    <property type="protein sequence ID" value="NCH86558.1"/>
    <property type="molecule type" value="Genomic_DNA"/>
</dbReference>
<keyword evidence="2 3" id="KW-0456">Lyase</keyword>
<dbReference type="GO" id="GO:0005737">
    <property type="term" value="C:cytoplasm"/>
    <property type="evidence" value="ECO:0007669"/>
    <property type="project" value="UniProtKB-SubCell"/>
</dbReference>
<keyword evidence="3" id="KW-0816">Tricarboxylic acid cycle</keyword>
<dbReference type="NCBIfam" id="NF008909">
    <property type="entry name" value="PRK12273.1"/>
    <property type="match status" value="1"/>
</dbReference>
<dbReference type="FunFam" id="1.20.200.10:FF:000001">
    <property type="entry name" value="Fumarate hydratase, mitochondrial"/>
    <property type="match status" value="1"/>
</dbReference>
<feature type="binding site" evidence="3">
    <location>
        <begin position="98"/>
        <end position="100"/>
    </location>
    <ligand>
        <name>substrate</name>
    </ligand>
</feature>
<feature type="binding site" evidence="3">
    <location>
        <position position="187"/>
    </location>
    <ligand>
        <name>substrate</name>
    </ligand>
</feature>
<dbReference type="Proteomes" id="UP000778262">
    <property type="component" value="Unassembled WGS sequence"/>
</dbReference>
<dbReference type="InterPro" id="IPR005677">
    <property type="entry name" value="Fum_hydII"/>
</dbReference>
<evidence type="ECO:0000259" key="5">
    <source>
        <dbReference type="Pfam" id="PF10415"/>
    </source>
</evidence>
<dbReference type="InterPro" id="IPR008948">
    <property type="entry name" value="L-Aspartase-like"/>
</dbReference>
<protein>
    <recommendedName>
        <fullName evidence="3">Fumarate hydratase class II</fullName>
        <shortName evidence="3">Fumarase C</shortName>
        <ecNumber evidence="3">4.2.1.2</ecNumber>
    </recommendedName>
    <alternativeName>
        <fullName evidence="3">Aerobic fumarase</fullName>
    </alternativeName>
    <alternativeName>
        <fullName evidence="3">Iron-independent fumarase</fullName>
    </alternativeName>
</protein>
<feature type="binding site" description="in site B" evidence="3">
    <location>
        <begin position="129"/>
        <end position="132"/>
    </location>
    <ligand>
        <name>substrate</name>
    </ligand>
</feature>
<dbReference type="InterPro" id="IPR022761">
    <property type="entry name" value="Fumarate_lyase_N"/>
</dbReference>